<comment type="subcellular location">
    <subcellularLocation>
        <location evidence="1">Membrane</location>
        <topology evidence="1">Multi-pass membrane protein</topology>
    </subcellularLocation>
</comment>
<feature type="transmembrane region" description="Helical" evidence="5">
    <location>
        <begin position="39"/>
        <end position="56"/>
    </location>
</feature>
<evidence type="ECO:0000256" key="3">
    <source>
        <dbReference type="ARBA" id="ARBA00022989"/>
    </source>
</evidence>
<keyword evidence="2 5" id="KW-0812">Transmembrane</keyword>
<evidence type="ECO:0000256" key="2">
    <source>
        <dbReference type="ARBA" id="ARBA00022692"/>
    </source>
</evidence>
<evidence type="ECO:0000256" key="1">
    <source>
        <dbReference type="ARBA" id="ARBA00004141"/>
    </source>
</evidence>
<sequence>MWLRRVARLLGWELAAVGRSARSALRHPGAERDTMVQSLKAAGAAIAAWALTGWWLEAPMALLAPWTALVLVASTVYRSVHSGVQQFAVIVVGTLWASAALAVTGNSTLGAMALTLPPLVLIGTYRRLGDQGIYGATTALFVITYGASTAGAVGHRLLETLIGAVVGVAVNAFVLPPVHLRSVRENLHALVHHSGELLASVAEGLRAEDGLSDAAEWHDRAWRLGGTVRALADARRWTSESYRFNPGWRMRRNGPALPPAEADTAWERISGHLVAITRTLEGAAGDEPRLVAPSSAYLARCAEVLGRAATVCRVDAEMLEKAGRPSFASQPDRRDTALREALAAHDALTTDIRREEGAAVATGGELVVETHQLLCELANAAERRRRAPAPER</sequence>
<evidence type="ECO:0000313" key="7">
    <source>
        <dbReference type="EMBL" id="WGD44879.1"/>
    </source>
</evidence>
<protein>
    <submittedName>
        <fullName evidence="7">Aromatic acid exporter family protein</fullName>
    </submittedName>
</protein>
<feature type="domain" description="Integral membrane bound transporter" evidence="6">
    <location>
        <begin position="49"/>
        <end position="170"/>
    </location>
</feature>
<feature type="transmembrane region" description="Helical" evidence="5">
    <location>
        <begin position="132"/>
        <end position="154"/>
    </location>
</feature>
<keyword evidence="8" id="KW-1185">Reference proteome</keyword>
<evidence type="ECO:0000256" key="5">
    <source>
        <dbReference type="SAM" id="Phobius"/>
    </source>
</evidence>
<name>A0ABY8KBH7_9ACTN</name>
<dbReference type="Pfam" id="PF13515">
    <property type="entry name" value="FUSC_2"/>
    <property type="match status" value="1"/>
</dbReference>
<dbReference type="RefSeq" id="WP_279337933.1">
    <property type="nucleotide sequence ID" value="NZ_CP121682.1"/>
</dbReference>
<dbReference type="InterPro" id="IPR049453">
    <property type="entry name" value="Memb_transporter_dom"/>
</dbReference>
<keyword evidence="4 5" id="KW-0472">Membrane</keyword>
<accession>A0ABY8KBH7</accession>
<dbReference type="Proteomes" id="UP001216440">
    <property type="component" value="Chromosome"/>
</dbReference>
<reference evidence="7 8" key="1">
    <citation type="submission" date="2023-03" db="EMBL/GenBank/DDBJ databases">
        <authorList>
            <person name="Mo P."/>
        </authorList>
    </citation>
    <scope>NUCLEOTIDE SEQUENCE [LARGE SCALE GENOMIC DNA]</scope>
    <source>
        <strain evidence="7 8">HUAS 5</strain>
    </source>
</reference>
<feature type="transmembrane region" description="Helical" evidence="5">
    <location>
        <begin position="62"/>
        <end position="80"/>
    </location>
</feature>
<dbReference type="EMBL" id="CP121682">
    <property type="protein sequence ID" value="WGD44879.1"/>
    <property type="molecule type" value="Genomic_DNA"/>
</dbReference>
<feature type="transmembrane region" description="Helical" evidence="5">
    <location>
        <begin position="160"/>
        <end position="178"/>
    </location>
</feature>
<evidence type="ECO:0000259" key="6">
    <source>
        <dbReference type="Pfam" id="PF13515"/>
    </source>
</evidence>
<gene>
    <name evidence="7" type="ORF">PYS65_12750</name>
</gene>
<proteinExistence type="predicted"/>
<feature type="transmembrane region" description="Helical" evidence="5">
    <location>
        <begin position="87"/>
        <end position="103"/>
    </location>
</feature>
<evidence type="ECO:0000256" key="4">
    <source>
        <dbReference type="ARBA" id="ARBA00023136"/>
    </source>
</evidence>
<evidence type="ECO:0000313" key="8">
    <source>
        <dbReference type="Proteomes" id="UP001216440"/>
    </source>
</evidence>
<keyword evidence="3 5" id="KW-1133">Transmembrane helix</keyword>
<organism evidence="7 8">
    <name type="scientific">Streptomyces cathayae</name>
    <dbReference type="NCBI Taxonomy" id="3031124"/>
    <lineage>
        <taxon>Bacteria</taxon>
        <taxon>Bacillati</taxon>
        <taxon>Actinomycetota</taxon>
        <taxon>Actinomycetes</taxon>
        <taxon>Kitasatosporales</taxon>
        <taxon>Streptomycetaceae</taxon>
        <taxon>Streptomyces</taxon>
    </lineage>
</organism>